<dbReference type="EMBL" id="MKKK01000021">
    <property type="protein sequence ID" value="OEY96152.1"/>
    <property type="molecule type" value="Genomic_DNA"/>
</dbReference>
<dbReference type="RefSeq" id="WP_070069754.1">
    <property type="nucleotide sequence ID" value="NZ_MKKK01000021.1"/>
</dbReference>
<evidence type="ECO:0000259" key="6">
    <source>
        <dbReference type="Pfam" id="PF02826"/>
    </source>
</evidence>
<dbReference type="InterPro" id="IPR036291">
    <property type="entry name" value="NAD(P)-bd_dom_sf"/>
</dbReference>
<sequence length="319" mass="35330">MSLKAVFLDYASLDQSDLNFNQLKQQFDELYLYPSTQSEEIIERLKNADVVITNKSSLSEHTIRQLPNLKLILISATGTNNVDLVAAKQRNIPVCNCQGYGTHAVAQHTMSLILALATQVIKYNQAVKQGRWQQSEQFCFLDYPIMELAGKKIGILGYGELGQAVARLAQAFGMQILIGQLPHRPKKDGYLQLDELLAQVDILTLHCPLTPETENLIDEKELSKMKNTAFVINVARGGIINEQALATALINRTIAGAAIDVLTVEPPSTGNPLLDPNLTNLIITPHSAWGSVEARQKIVDQLTENVKAYKEKQLIRCVN</sequence>
<proteinExistence type="inferred from homology"/>
<dbReference type="OrthoDB" id="9805416at2"/>
<evidence type="ECO:0000256" key="3">
    <source>
        <dbReference type="ARBA" id="ARBA00023027"/>
    </source>
</evidence>
<evidence type="ECO:0000256" key="2">
    <source>
        <dbReference type="ARBA" id="ARBA00023002"/>
    </source>
</evidence>
<comment type="similarity">
    <text evidence="1 4">Belongs to the D-isomer specific 2-hydroxyacid dehydrogenase family.</text>
</comment>
<dbReference type="Gene3D" id="3.40.50.720">
    <property type="entry name" value="NAD(P)-binding Rossmann-like Domain"/>
    <property type="match status" value="2"/>
</dbReference>
<reference evidence="7 8" key="1">
    <citation type="submission" date="2016-09" db="EMBL/GenBank/DDBJ databases">
        <authorList>
            <person name="Capua I."/>
            <person name="De Benedictis P."/>
            <person name="Joannis T."/>
            <person name="Lombin L.H."/>
            <person name="Cattoli G."/>
        </authorList>
    </citation>
    <scope>NUCLEOTIDE SEQUENCE [LARGE SCALE GENOMIC DNA]</scope>
    <source>
        <strain evidence="7 8">ANC 4671</strain>
    </source>
</reference>
<gene>
    <name evidence="7" type="ORF">BJI46_12295</name>
</gene>
<dbReference type="GO" id="GO:0016616">
    <property type="term" value="F:oxidoreductase activity, acting on the CH-OH group of donors, NAD or NADP as acceptor"/>
    <property type="evidence" value="ECO:0007669"/>
    <property type="project" value="InterPro"/>
</dbReference>
<dbReference type="InterPro" id="IPR050418">
    <property type="entry name" value="D-iso_2-hydroxyacid_DH_PdxB"/>
</dbReference>
<dbReference type="GO" id="GO:0051287">
    <property type="term" value="F:NAD binding"/>
    <property type="evidence" value="ECO:0007669"/>
    <property type="project" value="InterPro"/>
</dbReference>
<evidence type="ECO:0000313" key="7">
    <source>
        <dbReference type="EMBL" id="OEY96152.1"/>
    </source>
</evidence>
<feature type="domain" description="D-isomer specific 2-hydroxyacid dehydrogenase NAD-binding" evidence="6">
    <location>
        <begin position="110"/>
        <end position="288"/>
    </location>
</feature>
<evidence type="ECO:0000256" key="1">
    <source>
        <dbReference type="ARBA" id="ARBA00005854"/>
    </source>
</evidence>
<evidence type="ECO:0000313" key="8">
    <source>
        <dbReference type="Proteomes" id="UP000185895"/>
    </source>
</evidence>
<dbReference type="STRING" id="1262585.BJI46_12295"/>
<dbReference type="CDD" id="cd12162">
    <property type="entry name" value="2-Hacid_dh_4"/>
    <property type="match status" value="1"/>
</dbReference>
<comment type="caution">
    <text evidence="7">The sequence shown here is derived from an EMBL/GenBank/DDBJ whole genome shotgun (WGS) entry which is preliminary data.</text>
</comment>
<dbReference type="NCBIfam" id="NF005069">
    <property type="entry name" value="PRK06487.1"/>
    <property type="match status" value="1"/>
</dbReference>
<dbReference type="InterPro" id="IPR006139">
    <property type="entry name" value="D-isomer_2_OHA_DH_cat_dom"/>
</dbReference>
<evidence type="ECO:0000259" key="5">
    <source>
        <dbReference type="Pfam" id="PF00389"/>
    </source>
</evidence>
<dbReference type="SUPFAM" id="SSF51735">
    <property type="entry name" value="NAD(P)-binding Rossmann-fold domains"/>
    <property type="match status" value="1"/>
</dbReference>
<dbReference type="PROSITE" id="PS00671">
    <property type="entry name" value="D_2_HYDROXYACID_DH_3"/>
    <property type="match status" value="1"/>
</dbReference>
<protein>
    <submittedName>
        <fullName evidence="7">Glycerate dehydrogenase</fullName>
    </submittedName>
</protein>
<accession>A0A1E7RA26</accession>
<dbReference type="PANTHER" id="PTHR43761:SF1">
    <property type="entry name" value="D-ISOMER SPECIFIC 2-HYDROXYACID DEHYDROGENASE CATALYTIC DOMAIN-CONTAINING PROTEIN-RELATED"/>
    <property type="match status" value="1"/>
</dbReference>
<dbReference type="Pfam" id="PF00389">
    <property type="entry name" value="2-Hacid_dh"/>
    <property type="match status" value="1"/>
</dbReference>
<keyword evidence="2 4" id="KW-0560">Oxidoreductase</keyword>
<dbReference type="FunFam" id="3.40.50.720:FF:000203">
    <property type="entry name" value="D-3-phosphoglycerate dehydrogenase (SerA)"/>
    <property type="match status" value="1"/>
</dbReference>
<name>A0A1E7RA26_9GAMM</name>
<feature type="domain" description="D-isomer specific 2-hydroxyacid dehydrogenase catalytic" evidence="5">
    <location>
        <begin position="23"/>
        <end position="319"/>
    </location>
</feature>
<dbReference type="AlphaFoldDB" id="A0A1E7RA26"/>
<dbReference type="Pfam" id="PF02826">
    <property type="entry name" value="2-Hacid_dh_C"/>
    <property type="match status" value="1"/>
</dbReference>
<keyword evidence="3" id="KW-0520">NAD</keyword>
<dbReference type="SUPFAM" id="SSF52283">
    <property type="entry name" value="Formate/glycerate dehydrogenase catalytic domain-like"/>
    <property type="match status" value="1"/>
</dbReference>
<dbReference type="PANTHER" id="PTHR43761">
    <property type="entry name" value="D-ISOMER SPECIFIC 2-HYDROXYACID DEHYDROGENASE FAMILY PROTEIN (AFU_ORTHOLOGUE AFUA_1G13630)"/>
    <property type="match status" value="1"/>
</dbReference>
<dbReference type="InterPro" id="IPR029753">
    <property type="entry name" value="D-isomer_DH_CS"/>
</dbReference>
<dbReference type="InterPro" id="IPR006140">
    <property type="entry name" value="D-isomer_DH_NAD-bd"/>
</dbReference>
<dbReference type="Proteomes" id="UP000185895">
    <property type="component" value="Unassembled WGS sequence"/>
</dbReference>
<keyword evidence="8" id="KW-1185">Reference proteome</keyword>
<organism evidence="7 8">
    <name type="scientific">Acinetobacter qingfengensis</name>
    <dbReference type="NCBI Taxonomy" id="1262585"/>
    <lineage>
        <taxon>Bacteria</taxon>
        <taxon>Pseudomonadati</taxon>
        <taxon>Pseudomonadota</taxon>
        <taxon>Gammaproteobacteria</taxon>
        <taxon>Moraxellales</taxon>
        <taxon>Moraxellaceae</taxon>
        <taxon>Acinetobacter</taxon>
    </lineage>
</organism>
<evidence type="ECO:0000256" key="4">
    <source>
        <dbReference type="RuleBase" id="RU003719"/>
    </source>
</evidence>